<evidence type="ECO:0000313" key="7">
    <source>
        <dbReference type="Proteomes" id="UP000187283"/>
    </source>
</evidence>
<gene>
    <name evidence="6" type="ORF">AYI70_g5132</name>
    <name evidence="5" type="ORF">AYI70_g7394</name>
</gene>
<dbReference type="PANTHER" id="PTHR10763">
    <property type="entry name" value="CELL DIVISION CONTROL PROTEIN 6-RELATED"/>
    <property type="match status" value="1"/>
</dbReference>
<dbReference type="GO" id="GO:0005634">
    <property type="term" value="C:nucleus"/>
    <property type="evidence" value="ECO:0007669"/>
    <property type="project" value="TreeGrafter"/>
</dbReference>
<evidence type="ECO:0000259" key="3">
    <source>
        <dbReference type="Pfam" id="PF00004"/>
    </source>
</evidence>
<accession>A0A1R1XW06</accession>
<dbReference type="EMBL" id="LSSN01002732">
    <property type="protein sequence ID" value="OMJ15244.1"/>
    <property type="molecule type" value="Genomic_DNA"/>
</dbReference>
<protein>
    <recommendedName>
        <fullName evidence="1">Cell division control protein</fullName>
    </recommendedName>
</protein>
<evidence type="ECO:0000256" key="1">
    <source>
        <dbReference type="PIRNR" id="PIRNR001767"/>
    </source>
</evidence>
<evidence type="ECO:0000256" key="2">
    <source>
        <dbReference type="SAM" id="MobiDB-lite"/>
    </source>
</evidence>
<dbReference type="GO" id="GO:0016887">
    <property type="term" value="F:ATP hydrolysis activity"/>
    <property type="evidence" value="ECO:0007669"/>
    <property type="project" value="InterPro"/>
</dbReference>
<dbReference type="STRING" id="133412.A0A1R1XW06"/>
<dbReference type="PIRSF" id="PIRSF001767">
    <property type="entry name" value="Cdc6"/>
    <property type="match status" value="1"/>
</dbReference>
<dbReference type="EMBL" id="LSSN01001651">
    <property type="protein sequence ID" value="OMJ18804.1"/>
    <property type="molecule type" value="Genomic_DNA"/>
</dbReference>
<dbReference type="SUPFAM" id="SSF52540">
    <property type="entry name" value="P-loop containing nucleoside triphosphate hydrolases"/>
    <property type="match status" value="1"/>
</dbReference>
<dbReference type="InterPro" id="IPR003959">
    <property type="entry name" value="ATPase_AAA_core"/>
</dbReference>
<dbReference type="GO" id="GO:0003688">
    <property type="term" value="F:DNA replication origin binding"/>
    <property type="evidence" value="ECO:0007669"/>
    <property type="project" value="TreeGrafter"/>
</dbReference>
<keyword evidence="6" id="KW-0132">Cell division</keyword>
<keyword evidence="6" id="KW-0131">Cell cycle</keyword>
<dbReference type="GO" id="GO:0051301">
    <property type="term" value="P:cell division"/>
    <property type="evidence" value="ECO:0007669"/>
    <property type="project" value="UniProtKB-UniRule"/>
</dbReference>
<comment type="caution">
    <text evidence="6">The sequence shown here is derived from an EMBL/GenBank/DDBJ whole genome shotgun (WGS) entry which is preliminary data.</text>
</comment>
<dbReference type="Pfam" id="PF00004">
    <property type="entry name" value="AAA"/>
    <property type="match status" value="1"/>
</dbReference>
<feature type="compositionally biased region" description="Polar residues" evidence="2">
    <location>
        <begin position="467"/>
        <end position="482"/>
    </location>
</feature>
<dbReference type="GO" id="GO:0033314">
    <property type="term" value="P:mitotic DNA replication checkpoint signaling"/>
    <property type="evidence" value="ECO:0007669"/>
    <property type="project" value="TreeGrafter"/>
</dbReference>
<evidence type="ECO:0000313" key="6">
    <source>
        <dbReference type="EMBL" id="OMJ18804.1"/>
    </source>
</evidence>
<evidence type="ECO:0000259" key="4">
    <source>
        <dbReference type="Pfam" id="PF17872"/>
    </source>
</evidence>
<dbReference type="OrthoDB" id="1926878at2759"/>
<feature type="domain" description="AAA lid" evidence="4">
    <location>
        <begin position="349"/>
        <end position="388"/>
    </location>
</feature>
<organism evidence="6 7">
    <name type="scientific">Smittium culicis</name>
    <dbReference type="NCBI Taxonomy" id="133412"/>
    <lineage>
        <taxon>Eukaryota</taxon>
        <taxon>Fungi</taxon>
        <taxon>Fungi incertae sedis</taxon>
        <taxon>Zoopagomycota</taxon>
        <taxon>Kickxellomycotina</taxon>
        <taxon>Harpellomycetes</taxon>
        <taxon>Harpellales</taxon>
        <taxon>Legeriomycetaceae</taxon>
        <taxon>Smittium</taxon>
    </lineage>
</organism>
<proteinExistence type="inferred from homology"/>
<dbReference type="Pfam" id="PF17872">
    <property type="entry name" value="AAA_lid_10"/>
    <property type="match status" value="1"/>
</dbReference>
<feature type="domain" description="ATPase AAA-type core" evidence="3">
    <location>
        <begin position="141"/>
        <end position="286"/>
    </location>
</feature>
<dbReference type="Gene3D" id="1.10.8.60">
    <property type="match status" value="1"/>
</dbReference>
<dbReference type="InterPro" id="IPR050311">
    <property type="entry name" value="ORC1/CDC6"/>
</dbReference>
<dbReference type="InterPro" id="IPR016314">
    <property type="entry name" value="Cdc6/18"/>
</dbReference>
<dbReference type="InterPro" id="IPR027417">
    <property type="entry name" value="P-loop_NTPase"/>
</dbReference>
<dbReference type="GO" id="GO:0005524">
    <property type="term" value="F:ATP binding"/>
    <property type="evidence" value="ECO:0007669"/>
    <property type="project" value="InterPro"/>
</dbReference>
<dbReference type="GO" id="GO:0006270">
    <property type="term" value="P:DNA replication initiation"/>
    <property type="evidence" value="ECO:0007669"/>
    <property type="project" value="UniProtKB-UniRule"/>
</dbReference>
<reference evidence="6 7" key="1">
    <citation type="submission" date="2017-01" db="EMBL/GenBank/DDBJ databases">
        <authorList>
            <person name="Mah S.A."/>
            <person name="Swanson W.J."/>
            <person name="Moy G.W."/>
            <person name="Vacquier V.D."/>
        </authorList>
    </citation>
    <scope>NUCLEOTIDE SEQUENCE [LARGE SCALE GENOMIC DNA]</scope>
    <source>
        <strain evidence="6 7">GSMNP</strain>
    </source>
</reference>
<dbReference type="AlphaFoldDB" id="A0A1R1XW06"/>
<evidence type="ECO:0000313" key="5">
    <source>
        <dbReference type="EMBL" id="OMJ15244.1"/>
    </source>
</evidence>
<keyword evidence="7" id="KW-1185">Reference proteome</keyword>
<dbReference type="Proteomes" id="UP000187283">
    <property type="component" value="Unassembled WGS sequence"/>
</dbReference>
<dbReference type="Gene3D" id="3.40.50.300">
    <property type="entry name" value="P-loop containing nucleotide triphosphate hydrolases"/>
    <property type="match status" value="1"/>
</dbReference>
<dbReference type="PANTHER" id="PTHR10763:SF26">
    <property type="entry name" value="CELL DIVISION CONTROL PROTEIN 6 HOMOLOG"/>
    <property type="match status" value="1"/>
</dbReference>
<feature type="region of interest" description="Disordered" evidence="2">
    <location>
        <begin position="451"/>
        <end position="482"/>
    </location>
</feature>
<dbReference type="InterPro" id="IPR041083">
    <property type="entry name" value="AAA_lid_10"/>
</dbReference>
<comment type="similarity">
    <text evidence="1">Belongs to the CDC6/cdc18 family.</text>
</comment>
<name>A0A1R1XW06_9FUNG</name>
<sequence>MEIILLDSPSPIARPSKRRLSLSPTHPSTPKDVFVQIEPSKNIEKYTKFTDIKSSLPLNLKVKLNHPENSKLSINAVNPLTKTSSSTTHTSTVADSSANNDVFNPFSKSSKLDIIGRDTERSFLQSKFESLSNDKIGGGLYISGNPGTGKTTCVTSVIESNKALFKEKKISTLTLNCMTINNAKQLYQIIYDHFITDSGKKLSATEINYTNDTEFVVKTKLEAIFLNRSNTKRGFILILDELDHLINFNVKLLYSFFEWALAKNSCLYLIGIANALDLTETLVPRLKARGYFPELIHFKPYSVQEILGVLKKRSDILAEMSKNLSNNSQSESEKNDGINSLRLPSLCSSIMVPALELCARKVAASSGDLRKALDACRMAVESSRSRAMKSIQSGQTPTQNKVSVGDMMKVLSSMYGTSTEKMLNNLNFHQKIVLVSVHNFMSYHRKLSGNNHNSADHSNDPFIDDQGSFSTPKTPTAKRNSSTSVQHLTINSLYEIYLDICKTAGLPGYLTRCEFNDLVSMMESIGVLEIQNPSKSTKNTPSRLSASAKFISSTKSNIANGENRVFISVSLDDVKRCISSLPTLSSLIKN</sequence>